<dbReference type="RefSeq" id="WP_071111579.1">
    <property type="nucleotide sequence ID" value="NZ_MKCS01000001.1"/>
</dbReference>
<dbReference type="OrthoDB" id="6121484at2"/>
<dbReference type="EMBL" id="MKCT01000001">
    <property type="protein sequence ID" value="OHX21627.1"/>
    <property type="molecule type" value="Genomic_DNA"/>
</dbReference>
<evidence type="ECO:0000313" key="4">
    <source>
        <dbReference type="Proteomes" id="UP000180280"/>
    </source>
</evidence>
<dbReference type="Proteomes" id="UP000180088">
    <property type="component" value="Unassembled WGS sequence"/>
</dbReference>
<evidence type="ECO:0000313" key="2">
    <source>
        <dbReference type="EMBL" id="OHX21627.1"/>
    </source>
</evidence>
<proteinExistence type="predicted"/>
<dbReference type="EMBL" id="MKCS01000001">
    <property type="protein sequence ID" value="OHX12289.1"/>
    <property type="molecule type" value="Genomic_DNA"/>
</dbReference>
<sequence>MAIIQARLRYGVEYQGEMHYDVDLRLPMVADSIAAIDEVGADSNLLFNLALTARCLTKLGGMPAEAITTDFLSANLVDDDFELLIDMRNALKKKRINAKSASLTTVKPSSSSAATD</sequence>
<accession>A0A1S1WYS0</accession>
<dbReference type="STRING" id="1903179.BI347_01295"/>
<dbReference type="Proteomes" id="UP000180280">
    <property type="component" value="Unassembled WGS sequence"/>
</dbReference>
<gene>
    <name evidence="2" type="ORF">BI344_03715</name>
    <name evidence="1" type="ORF">BI347_01295</name>
</gene>
<reference evidence="3 4" key="1">
    <citation type="submission" date="2016-09" db="EMBL/GenBank/DDBJ databases">
        <title>Chromobacterium muskegensis sp. nov., an insecticidal bacterium isolated from Sphagnum bogs.</title>
        <authorList>
            <person name="Sparks M.E."/>
            <person name="Blackburn M.B."/>
            <person name="Gundersen-Rindal D.E."/>
            <person name="Mitchell A."/>
            <person name="Farrar R."/>
            <person name="Kuhar D."/>
        </authorList>
    </citation>
    <scope>NUCLEOTIDE SEQUENCE [LARGE SCALE GENOMIC DNA]</scope>
    <source>
        <strain evidence="2 4">14B-1</strain>
        <strain evidence="1 3">37-2</strain>
    </source>
</reference>
<organism evidence="1 3">
    <name type="scientific">Chromobacterium sphagni</name>
    <dbReference type="NCBI Taxonomy" id="1903179"/>
    <lineage>
        <taxon>Bacteria</taxon>
        <taxon>Pseudomonadati</taxon>
        <taxon>Pseudomonadota</taxon>
        <taxon>Betaproteobacteria</taxon>
        <taxon>Neisseriales</taxon>
        <taxon>Chromobacteriaceae</taxon>
        <taxon>Chromobacterium</taxon>
    </lineage>
</organism>
<evidence type="ECO:0000313" key="1">
    <source>
        <dbReference type="EMBL" id="OHX12289.1"/>
    </source>
</evidence>
<evidence type="ECO:0000313" key="3">
    <source>
        <dbReference type="Proteomes" id="UP000180088"/>
    </source>
</evidence>
<comment type="caution">
    <text evidence="1">The sequence shown here is derived from an EMBL/GenBank/DDBJ whole genome shotgun (WGS) entry which is preliminary data.</text>
</comment>
<protein>
    <recommendedName>
        <fullName evidence="5">Phage tail assembly protein</fullName>
    </recommendedName>
</protein>
<keyword evidence="4" id="KW-1185">Reference proteome</keyword>
<name>A0A1S1WYS0_9NEIS</name>
<dbReference type="AlphaFoldDB" id="A0A1S1WYS0"/>
<evidence type="ECO:0008006" key="5">
    <source>
        <dbReference type="Google" id="ProtNLM"/>
    </source>
</evidence>